<keyword evidence="3" id="KW-0378">Hydrolase</keyword>
<dbReference type="InterPro" id="IPR038765">
    <property type="entry name" value="Papain-like_cys_pep_sf"/>
</dbReference>
<proteinExistence type="inferred from homology"/>
<feature type="compositionally biased region" description="Low complexity" evidence="5">
    <location>
        <begin position="169"/>
        <end position="184"/>
    </location>
</feature>
<feature type="region of interest" description="Disordered" evidence="5">
    <location>
        <begin position="255"/>
        <end position="307"/>
    </location>
</feature>
<dbReference type="GO" id="GO:0006508">
    <property type="term" value="P:proteolysis"/>
    <property type="evidence" value="ECO:0007669"/>
    <property type="project" value="UniProtKB-KW"/>
</dbReference>
<keyword evidence="8" id="KW-1185">Reference proteome</keyword>
<evidence type="ECO:0000256" key="3">
    <source>
        <dbReference type="ARBA" id="ARBA00022801"/>
    </source>
</evidence>
<gene>
    <name evidence="7" type="ORF">CYY_007097</name>
</gene>
<evidence type="ECO:0000256" key="1">
    <source>
        <dbReference type="ARBA" id="ARBA00005234"/>
    </source>
</evidence>
<dbReference type="InterPro" id="IPR003653">
    <property type="entry name" value="Peptidase_C48_C"/>
</dbReference>
<evidence type="ECO:0000313" key="8">
    <source>
        <dbReference type="Proteomes" id="UP000695562"/>
    </source>
</evidence>
<evidence type="ECO:0000256" key="4">
    <source>
        <dbReference type="ARBA" id="ARBA00022807"/>
    </source>
</evidence>
<reference evidence="7" key="1">
    <citation type="submission" date="2020-01" db="EMBL/GenBank/DDBJ databases">
        <title>Development of genomics and gene disruption for Polysphondylium violaceum indicates a role for the polyketide synthase stlB in stalk morphogenesis.</title>
        <authorList>
            <person name="Narita B."/>
            <person name="Kawabe Y."/>
            <person name="Kin K."/>
            <person name="Saito T."/>
            <person name="Gibbs R."/>
            <person name="Kuspa A."/>
            <person name="Muzny D."/>
            <person name="Queller D."/>
            <person name="Richards S."/>
            <person name="Strassman J."/>
            <person name="Sucgang R."/>
            <person name="Worley K."/>
            <person name="Schaap P."/>
        </authorList>
    </citation>
    <scope>NUCLEOTIDE SEQUENCE</scope>
    <source>
        <strain evidence="7">QSvi11</strain>
    </source>
</reference>
<feature type="compositionally biased region" description="Polar residues" evidence="5">
    <location>
        <begin position="428"/>
        <end position="448"/>
    </location>
</feature>
<name>A0A8J4PQ64_9MYCE</name>
<evidence type="ECO:0000256" key="2">
    <source>
        <dbReference type="ARBA" id="ARBA00022670"/>
    </source>
</evidence>
<dbReference type="Gene3D" id="3.40.395.10">
    <property type="entry name" value="Adenoviral Proteinase, Chain A"/>
    <property type="match status" value="1"/>
</dbReference>
<feature type="region of interest" description="Disordered" evidence="5">
    <location>
        <begin position="51"/>
        <end position="72"/>
    </location>
</feature>
<dbReference type="Proteomes" id="UP000695562">
    <property type="component" value="Unassembled WGS sequence"/>
</dbReference>
<feature type="compositionally biased region" description="Low complexity" evidence="5">
    <location>
        <begin position="414"/>
        <end position="427"/>
    </location>
</feature>
<dbReference type="GO" id="GO:0005634">
    <property type="term" value="C:nucleus"/>
    <property type="evidence" value="ECO:0007669"/>
    <property type="project" value="TreeGrafter"/>
</dbReference>
<dbReference type="GO" id="GO:0060255">
    <property type="term" value="P:regulation of macromolecule metabolic process"/>
    <property type="evidence" value="ECO:0007669"/>
    <property type="project" value="UniProtKB-ARBA"/>
</dbReference>
<dbReference type="GO" id="GO:0080090">
    <property type="term" value="P:regulation of primary metabolic process"/>
    <property type="evidence" value="ECO:0007669"/>
    <property type="project" value="UniProtKB-ARBA"/>
</dbReference>
<dbReference type="PANTHER" id="PTHR12606">
    <property type="entry name" value="SENTRIN/SUMO-SPECIFIC PROTEASE"/>
    <property type="match status" value="1"/>
</dbReference>
<dbReference type="Pfam" id="PF02902">
    <property type="entry name" value="Peptidase_C48"/>
    <property type="match status" value="1"/>
</dbReference>
<keyword evidence="2" id="KW-0645">Protease</keyword>
<dbReference type="FunFam" id="3.40.395.10:FF:000001">
    <property type="entry name" value="Sentrin-specific protease 1"/>
    <property type="match status" value="1"/>
</dbReference>
<comment type="caution">
    <text evidence="7">The sequence shown here is derived from an EMBL/GenBank/DDBJ whole genome shotgun (WGS) entry which is preliminary data.</text>
</comment>
<evidence type="ECO:0000313" key="7">
    <source>
        <dbReference type="EMBL" id="KAF2071588.1"/>
    </source>
</evidence>
<accession>A0A8J4PQ64</accession>
<protein>
    <recommendedName>
        <fullName evidence="6">Ubiquitin-like protease family profile domain-containing protein</fullName>
    </recommendedName>
</protein>
<keyword evidence="4" id="KW-0788">Thiol protease</keyword>
<dbReference type="SUPFAM" id="SSF54001">
    <property type="entry name" value="Cysteine proteinases"/>
    <property type="match status" value="1"/>
</dbReference>
<feature type="compositionally biased region" description="Low complexity" evidence="5">
    <location>
        <begin position="138"/>
        <end position="147"/>
    </location>
</feature>
<sequence>MSSMIIETSPAPPTPTHTSTPQQTQQTRSSILFQEVGNIINTFKRKTFDLISPSSSQQQSEDINNNSSSRSLKRSKYYYHKQNQHSQQSPQQQQQQLSSNSIFSITVFSTKSFLGKLANSIPSALSSFSLGRSKDNNKSSQKNKSNNTTVAKDYSYYNRVDNKYTLRRSGNSNKNNSNSTTSNSYNQQDIINSVRLKKLLYRPKQQLPYQYQGDFNNIHLNFAPSPIKNQYLQQKEHQEQQQKQQQLFNNSHYIMDESNTDTDNNEIANGNHNNSNGDNGDNDASFTKHNSTPKKANRPTTPSSSNKLSFVDSVAIEKQNQKFIKSLDNVINKCQTSFYVTGQPADVDDDDGDNSNILSTINNNTSYNVSTIPQQQQRTSIFKQPISPYRSQQELQQQEQSFDLFNQDDDDDINNNNNNDLSLGDLNTSLSKTSPTTKYTSGASSLYSSRNSQYKNNLIASLRPNQSLNQDIVDRIEKQSQDPQYQFKQQVDVDLKKHRDSEIFSLLDKLDSLHKTNKWNILRQIDERIERDKNAKPILRPLSPKEDQIIDNIFKRGGDDEEVVSKVGANICTRSDIRLLGPGKWLNDEIINFYLIMLNTRQTTSTKYMKCHFFNTFFYQLLCNNNGTYNYDRVKKWTNSIDIFSLEKVILPIHLGNHWCCAVINFKEKLIQYYDSLLGDNPACLSKLRRYLQDEMKNRKKEGIINLDEFRDVTDKDIPTQNNGYDCGVFMCKFAEFSSRGAKLNFTQKDITQYRRRMALEILNKQTFD</sequence>
<feature type="domain" description="Ubiquitin-like protease family profile" evidence="6">
    <location>
        <begin position="570"/>
        <end position="738"/>
    </location>
</feature>
<comment type="similarity">
    <text evidence="1">Belongs to the peptidase C48 family.</text>
</comment>
<feature type="compositionally biased region" description="Low complexity" evidence="5">
    <location>
        <begin position="265"/>
        <end position="283"/>
    </location>
</feature>
<organism evidence="7 8">
    <name type="scientific">Polysphondylium violaceum</name>
    <dbReference type="NCBI Taxonomy" id="133409"/>
    <lineage>
        <taxon>Eukaryota</taxon>
        <taxon>Amoebozoa</taxon>
        <taxon>Evosea</taxon>
        <taxon>Eumycetozoa</taxon>
        <taxon>Dictyostelia</taxon>
        <taxon>Dictyosteliales</taxon>
        <taxon>Dictyosteliaceae</taxon>
        <taxon>Polysphondylium</taxon>
    </lineage>
</organism>
<feature type="compositionally biased region" description="Polar residues" evidence="5">
    <location>
        <begin position="52"/>
        <end position="63"/>
    </location>
</feature>
<dbReference type="AlphaFoldDB" id="A0A8J4PQ64"/>
<dbReference type="GO" id="GO:0016929">
    <property type="term" value="F:deSUMOylase activity"/>
    <property type="evidence" value="ECO:0007669"/>
    <property type="project" value="TreeGrafter"/>
</dbReference>
<dbReference type="OrthoDB" id="1939479at2759"/>
<evidence type="ECO:0000256" key="5">
    <source>
        <dbReference type="SAM" id="MobiDB-lite"/>
    </source>
</evidence>
<evidence type="ECO:0000259" key="6">
    <source>
        <dbReference type="PROSITE" id="PS50600"/>
    </source>
</evidence>
<feature type="region of interest" description="Disordered" evidence="5">
    <location>
        <begin position="128"/>
        <end position="186"/>
    </location>
</feature>
<feature type="region of interest" description="Disordered" evidence="5">
    <location>
        <begin position="406"/>
        <end position="448"/>
    </location>
</feature>
<dbReference type="EMBL" id="AJWJ01000360">
    <property type="protein sequence ID" value="KAF2071588.1"/>
    <property type="molecule type" value="Genomic_DNA"/>
</dbReference>
<feature type="region of interest" description="Disordered" evidence="5">
    <location>
        <begin position="1"/>
        <end position="27"/>
    </location>
</feature>
<dbReference type="PROSITE" id="PS50600">
    <property type="entry name" value="ULP_PROTEASE"/>
    <property type="match status" value="1"/>
</dbReference>
<dbReference type="GO" id="GO:0016926">
    <property type="term" value="P:protein desumoylation"/>
    <property type="evidence" value="ECO:0007669"/>
    <property type="project" value="TreeGrafter"/>
</dbReference>
<dbReference type="PANTHER" id="PTHR12606:SF141">
    <property type="entry name" value="GH15225P-RELATED"/>
    <property type="match status" value="1"/>
</dbReference>
<feature type="compositionally biased region" description="Polar residues" evidence="5">
    <location>
        <begin position="298"/>
        <end position="307"/>
    </location>
</feature>
<feature type="compositionally biased region" description="Low complexity" evidence="5">
    <location>
        <begin position="16"/>
        <end position="27"/>
    </location>
</feature>